<dbReference type="AlphaFoldDB" id="A0A173LRM4"/>
<dbReference type="PANTHER" id="PTHR43297:SF11">
    <property type="entry name" value="ATPASE COMPONENT OF ABC-TYPE TRANSPORT SYSTEM"/>
    <property type="match status" value="1"/>
</dbReference>
<dbReference type="InterPro" id="IPR003593">
    <property type="entry name" value="AAA+_ATPase"/>
</dbReference>
<evidence type="ECO:0000256" key="6">
    <source>
        <dbReference type="ARBA" id="ARBA00022840"/>
    </source>
</evidence>
<reference evidence="9 10" key="1">
    <citation type="submission" date="2016-06" db="EMBL/GenBank/DDBJ databases">
        <title>Complete genome sequence of a saline-alkali tolerant type strain Dietzia timorensis ID05-A0528T.</title>
        <authorList>
            <person name="Wu X."/>
        </authorList>
    </citation>
    <scope>NUCLEOTIDE SEQUENCE [LARGE SCALE GENOMIC DNA]</scope>
    <source>
        <strain evidence="9 10">ID05-A0528</strain>
    </source>
</reference>
<evidence type="ECO:0000259" key="8">
    <source>
        <dbReference type="PROSITE" id="PS50893"/>
    </source>
</evidence>
<keyword evidence="6 9" id="KW-0067">ATP-binding</keyword>
<dbReference type="PROSITE" id="PS50893">
    <property type="entry name" value="ABC_TRANSPORTER_2"/>
    <property type="match status" value="1"/>
</dbReference>
<evidence type="ECO:0000256" key="1">
    <source>
        <dbReference type="ARBA" id="ARBA00004202"/>
    </source>
</evidence>
<gene>
    <name evidence="9" type="ORF">BJL86_3243</name>
</gene>
<name>A0A173LRM4_9ACTN</name>
<comment type="similarity">
    <text evidence="2">Belongs to the ABC transporter superfamily.</text>
</comment>
<keyword evidence="7" id="KW-0472">Membrane</keyword>
<evidence type="ECO:0000256" key="2">
    <source>
        <dbReference type="ARBA" id="ARBA00005417"/>
    </source>
</evidence>
<organism evidence="9 10">
    <name type="scientific">Dietzia timorensis</name>
    <dbReference type="NCBI Taxonomy" id="499555"/>
    <lineage>
        <taxon>Bacteria</taxon>
        <taxon>Bacillati</taxon>
        <taxon>Actinomycetota</taxon>
        <taxon>Actinomycetes</taxon>
        <taxon>Mycobacteriales</taxon>
        <taxon>Dietziaceae</taxon>
        <taxon>Dietzia</taxon>
    </lineage>
</organism>
<evidence type="ECO:0000313" key="9">
    <source>
        <dbReference type="EMBL" id="ANI94002.1"/>
    </source>
</evidence>
<dbReference type="Proteomes" id="UP000186104">
    <property type="component" value="Chromosome"/>
</dbReference>
<dbReference type="STRING" id="499555.BJL86_3243"/>
<evidence type="ECO:0000313" key="10">
    <source>
        <dbReference type="Proteomes" id="UP000186104"/>
    </source>
</evidence>
<dbReference type="Gene3D" id="3.40.50.300">
    <property type="entry name" value="P-loop containing nucleotide triphosphate hydrolases"/>
    <property type="match status" value="1"/>
</dbReference>
<comment type="subcellular location">
    <subcellularLocation>
        <location evidence="1">Cell membrane</location>
        <topology evidence="1">Peripheral membrane protein</topology>
    </subcellularLocation>
</comment>
<keyword evidence="10" id="KW-1185">Reference proteome</keyword>
<evidence type="ECO:0000256" key="5">
    <source>
        <dbReference type="ARBA" id="ARBA00022741"/>
    </source>
</evidence>
<accession>A0A173LRM4</accession>
<dbReference type="KEGG" id="dtm:BJL86_3243"/>
<evidence type="ECO:0000256" key="7">
    <source>
        <dbReference type="ARBA" id="ARBA00023136"/>
    </source>
</evidence>
<dbReference type="InterPro" id="IPR027417">
    <property type="entry name" value="P-loop_NTPase"/>
</dbReference>
<dbReference type="GO" id="GO:0005524">
    <property type="term" value="F:ATP binding"/>
    <property type="evidence" value="ECO:0007669"/>
    <property type="project" value="UniProtKB-KW"/>
</dbReference>
<dbReference type="InterPro" id="IPR003439">
    <property type="entry name" value="ABC_transporter-like_ATP-bd"/>
</dbReference>
<dbReference type="RefSeq" id="WP_067475536.1">
    <property type="nucleotide sequence ID" value="NZ_CP015961.1"/>
</dbReference>
<evidence type="ECO:0000256" key="3">
    <source>
        <dbReference type="ARBA" id="ARBA00022448"/>
    </source>
</evidence>
<keyword evidence="4" id="KW-1003">Cell membrane</keyword>
<evidence type="ECO:0000256" key="4">
    <source>
        <dbReference type="ARBA" id="ARBA00022475"/>
    </source>
</evidence>
<dbReference type="OrthoDB" id="8036461at2"/>
<feature type="domain" description="ABC transporter" evidence="8">
    <location>
        <begin position="4"/>
        <end position="229"/>
    </location>
</feature>
<dbReference type="PANTHER" id="PTHR43297">
    <property type="entry name" value="OLIGOPEPTIDE TRANSPORT ATP-BINDING PROTEIN APPD"/>
    <property type="match status" value="1"/>
</dbReference>
<dbReference type="GO" id="GO:0016887">
    <property type="term" value="F:ATP hydrolysis activity"/>
    <property type="evidence" value="ECO:0007669"/>
    <property type="project" value="InterPro"/>
</dbReference>
<dbReference type="SMART" id="SM00382">
    <property type="entry name" value="AAA"/>
    <property type="match status" value="1"/>
</dbReference>
<dbReference type="InterPro" id="IPR050388">
    <property type="entry name" value="ABC_Ni/Peptide_Import"/>
</dbReference>
<protein>
    <submittedName>
        <fullName evidence="9">Oligopeptide transport ATP-binding protein OppD</fullName>
    </submittedName>
</protein>
<dbReference type="EMBL" id="CP015961">
    <property type="protein sequence ID" value="ANI94002.1"/>
    <property type="molecule type" value="Genomic_DNA"/>
</dbReference>
<keyword evidence="3" id="KW-0813">Transport</keyword>
<dbReference type="SUPFAM" id="SSF52540">
    <property type="entry name" value="P-loop containing nucleoside triphosphate hydrolases"/>
    <property type="match status" value="1"/>
</dbReference>
<keyword evidence="5" id="KW-0547">Nucleotide-binding</keyword>
<dbReference type="GO" id="GO:0005886">
    <property type="term" value="C:plasma membrane"/>
    <property type="evidence" value="ECO:0007669"/>
    <property type="project" value="UniProtKB-SubCell"/>
</dbReference>
<proteinExistence type="inferred from homology"/>
<dbReference type="Pfam" id="PF00005">
    <property type="entry name" value="ABC_tran"/>
    <property type="match status" value="1"/>
</dbReference>
<sequence length="234" mass="24117">MSVARMKDLTVRVDTGRWSATVVDGARLDLAGGSVTALLGDSGSGKSMLARALAGTLPATAEASGTLEVPSVAYVPQSGADAFSSSHTVGEQLREIAEPRGTDLAAACDRALYPADRLDLYVEQHSGGEIDRAALAAGFLAAPELLIVDEPSSSVDDGLAEVLWSALGAYPREMVPGAAVLVITSDIGLMSHSGIVDSVVMLRDGRVIADDEAAAVLGSDDPYISRFLGAYLGR</sequence>